<dbReference type="PROSITE" id="PS50968">
    <property type="entry name" value="BIOTINYL_LIPOYL"/>
    <property type="match status" value="1"/>
</dbReference>
<accession>D9PMD0</accession>
<evidence type="ECO:0000313" key="6">
    <source>
        <dbReference type="EMBL" id="EFK95287.1"/>
    </source>
</evidence>
<evidence type="ECO:0000256" key="4">
    <source>
        <dbReference type="ARBA" id="ARBA00023315"/>
    </source>
</evidence>
<dbReference type="CDD" id="cd06849">
    <property type="entry name" value="lipoyl_domain"/>
    <property type="match status" value="1"/>
</dbReference>
<dbReference type="GO" id="GO:0005737">
    <property type="term" value="C:cytoplasm"/>
    <property type="evidence" value="ECO:0007669"/>
    <property type="project" value="TreeGrafter"/>
</dbReference>
<comment type="cofactor">
    <cofactor evidence="1">
        <name>(R)-lipoate</name>
        <dbReference type="ChEBI" id="CHEBI:83088"/>
    </cofactor>
</comment>
<evidence type="ECO:0000259" key="5">
    <source>
        <dbReference type="PROSITE" id="PS50968"/>
    </source>
</evidence>
<dbReference type="Pfam" id="PF00364">
    <property type="entry name" value="Biotin_lipoyl"/>
    <property type="match status" value="1"/>
</dbReference>
<dbReference type="GO" id="GO:0031405">
    <property type="term" value="F:lipoic acid binding"/>
    <property type="evidence" value="ECO:0007669"/>
    <property type="project" value="TreeGrafter"/>
</dbReference>
<protein>
    <submittedName>
        <fullName evidence="6">Protein containing Biotin/lipoyl attachment domain</fullName>
    </submittedName>
</protein>
<comment type="caution">
    <text evidence="6">The sequence shown here is derived from an EMBL/GenBank/DDBJ whole genome shotgun (WGS) entry which is preliminary data.</text>
</comment>
<name>D9PMD0_9ZZZZ</name>
<reference evidence="6" key="1">
    <citation type="submission" date="2010-07" db="EMBL/GenBank/DDBJ databases">
        <authorList>
            <consortium name="CONSOLIDER consortium CSD2007-00005"/>
            <person name="Guazzaroni M.-E."/>
            <person name="Richter M."/>
            <person name="Garcia-Salamanca A."/>
            <person name="Yarza P."/>
            <person name="Ferrer M."/>
        </authorList>
    </citation>
    <scope>NUCLEOTIDE SEQUENCE</scope>
</reference>
<sequence length="94" mass="10051">MARAFKLPDLGEGIHEGEVLSVRVAVGDKVKEGDIILEVETDKAAVEIPSPYTGVVEEIQVKPGDTVKVGQVMLTFSGAEEAAPEKKESREKSS</sequence>
<reference evidence="6" key="2">
    <citation type="journal article" date="2011" name="Microb. Ecol.">
        <title>Taxonomic and Functional Metagenomic Profiling of the Microbial Community in the Anoxic Sediment of a Sub-saline Shallow Lake (Laguna de Carrizo, Central Spain).</title>
        <authorList>
            <person name="Ferrer M."/>
            <person name="Guazzaroni M.E."/>
            <person name="Richter M."/>
            <person name="Garcia-Salamanca A."/>
            <person name="Yarza P."/>
            <person name="Suarez-Suarez A."/>
            <person name="Solano J."/>
            <person name="Alcaide M."/>
            <person name="van Dillewijn P."/>
            <person name="Molina-Henares M.A."/>
            <person name="Lopez-Cortes N."/>
            <person name="Al-Ramahi Y."/>
            <person name="Guerrero C."/>
            <person name="Acosta A."/>
            <person name="de Eugenio L.I."/>
            <person name="Martinez V."/>
            <person name="Marques S."/>
            <person name="Rojo F."/>
            <person name="Santero E."/>
            <person name="Genilloud O."/>
            <person name="Perez-Perez J."/>
            <person name="Rossello-Mora R."/>
            <person name="Ramos J.L."/>
        </authorList>
    </citation>
    <scope>NUCLEOTIDE SEQUENCE</scope>
</reference>
<keyword evidence="3" id="KW-0450">Lipoyl</keyword>
<evidence type="ECO:0000256" key="1">
    <source>
        <dbReference type="ARBA" id="ARBA00001938"/>
    </source>
</evidence>
<dbReference type="PANTHER" id="PTHR43178">
    <property type="entry name" value="DIHYDROLIPOAMIDE ACETYLTRANSFERASE COMPONENT OF PYRUVATE DEHYDROGENASE COMPLEX"/>
    <property type="match status" value="1"/>
</dbReference>
<dbReference type="PANTHER" id="PTHR43178:SF5">
    <property type="entry name" value="LIPOAMIDE ACYLTRANSFERASE COMPONENT OF BRANCHED-CHAIN ALPHA-KETO ACID DEHYDROGENASE COMPLEX, MITOCHONDRIAL"/>
    <property type="match status" value="1"/>
</dbReference>
<evidence type="ECO:0000256" key="3">
    <source>
        <dbReference type="ARBA" id="ARBA00022823"/>
    </source>
</evidence>
<dbReference type="Gene3D" id="2.40.50.100">
    <property type="match status" value="1"/>
</dbReference>
<proteinExistence type="predicted"/>
<keyword evidence="4" id="KW-0012">Acyltransferase</keyword>
<dbReference type="GO" id="GO:0016407">
    <property type="term" value="F:acetyltransferase activity"/>
    <property type="evidence" value="ECO:0007669"/>
    <property type="project" value="TreeGrafter"/>
</dbReference>
<dbReference type="InterPro" id="IPR011053">
    <property type="entry name" value="Single_hybrid_motif"/>
</dbReference>
<keyword evidence="2" id="KW-0808">Transferase</keyword>
<dbReference type="InterPro" id="IPR000089">
    <property type="entry name" value="Biotin_lipoyl"/>
</dbReference>
<dbReference type="AlphaFoldDB" id="D9PMD0"/>
<organism evidence="6">
    <name type="scientific">sediment metagenome</name>
    <dbReference type="NCBI Taxonomy" id="749907"/>
    <lineage>
        <taxon>unclassified sequences</taxon>
        <taxon>metagenomes</taxon>
        <taxon>ecological metagenomes</taxon>
    </lineage>
</organism>
<dbReference type="EMBL" id="ADZX01000815">
    <property type="protein sequence ID" value="EFK95287.1"/>
    <property type="molecule type" value="Genomic_DNA"/>
</dbReference>
<dbReference type="InterPro" id="IPR003016">
    <property type="entry name" value="2-oxoA_DH_lipoyl-BS"/>
</dbReference>
<gene>
    <name evidence="6" type="ORF">LDC_2708</name>
</gene>
<dbReference type="SUPFAM" id="SSF51230">
    <property type="entry name" value="Single hybrid motif"/>
    <property type="match status" value="1"/>
</dbReference>
<feature type="domain" description="Lipoyl-binding" evidence="5">
    <location>
        <begin position="2"/>
        <end position="77"/>
    </location>
</feature>
<dbReference type="InterPro" id="IPR050743">
    <property type="entry name" value="2-oxoacid_DH_E2_comp"/>
</dbReference>
<dbReference type="PROSITE" id="PS00189">
    <property type="entry name" value="LIPOYL"/>
    <property type="match status" value="1"/>
</dbReference>
<evidence type="ECO:0000256" key="2">
    <source>
        <dbReference type="ARBA" id="ARBA00022679"/>
    </source>
</evidence>